<sequence length="279" mass="32382">MPLLDLPDEVLELIFQQIPYWKLDAMKNIPELEPYALSQMYTSVAISPSPAAMASRTIYLVERIESYDSYVLSLPKDAHIPEFHGHRDFANFIAKTPLAKPKQIRFNGIGEFLNLHESFPELLKDCKIQVWVRDNELKSADFEKLQTKRYPMDEFIFCKYSFDIAHMYDKLFVSSGIPIHSDMNPGGTRSVMMHTPEALSEYEIVLIKSSFYEGNGEAEDKWDGCIYMRYDTGSIVAWAGTREDLTDFICFQGFRASALWATDYFDESHELEWMLEREE</sequence>
<dbReference type="EMBL" id="QLNQ01000021">
    <property type="protein sequence ID" value="RCK64853.1"/>
    <property type="molecule type" value="Genomic_DNA"/>
</dbReference>
<reference evidence="1 2" key="1">
    <citation type="submission" date="2018-06" db="EMBL/GenBank/DDBJ databases">
        <title>Whole genome sequencing of Candida tropicalis (genome annotated by CSBL at Korea University).</title>
        <authorList>
            <person name="Ahn J."/>
        </authorList>
    </citation>
    <scope>NUCLEOTIDE SEQUENCE [LARGE SCALE GENOMIC DNA]</scope>
    <source>
        <strain evidence="1 2">ATCC 20962</strain>
    </source>
</reference>
<evidence type="ECO:0000313" key="2">
    <source>
        <dbReference type="Proteomes" id="UP000253472"/>
    </source>
</evidence>
<dbReference type="Proteomes" id="UP000253472">
    <property type="component" value="Unassembled WGS sequence"/>
</dbReference>
<organism evidence="1 2">
    <name type="scientific">Candida viswanathii</name>
    <dbReference type="NCBI Taxonomy" id="5486"/>
    <lineage>
        <taxon>Eukaryota</taxon>
        <taxon>Fungi</taxon>
        <taxon>Dikarya</taxon>
        <taxon>Ascomycota</taxon>
        <taxon>Saccharomycotina</taxon>
        <taxon>Pichiomycetes</taxon>
        <taxon>Debaryomycetaceae</taxon>
        <taxon>Candida/Lodderomyces clade</taxon>
        <taxon>Candida</taxon>
    </lineage>
</organism>
<proteinExistence type="predicted"/>
<gene>
    <name evidence="1" type="ORF">Cantr_00658</name>
</gene>
<name>A0A367YG56_9ASCO</name>
<dbReference type="AlphaFoldDB" id="A0A367YG56"/>
<accession>A0A367YG56</accession>
<comment type="caution">
    <text evidence="1">The sequence shown here is derived from an EMBL/GenBank/DDBJ whole genome shotgun (WGS) entry which is preliminary data.</text>
</comment>
<keyword evidence="2" id="KW-1185">Reference proteome</keyword>
<evidence type="ECO:0000313" key="1">
    <source>
        <dbReference type="EMBL" id="RCK64853.1"/>
    </source>
</evidence>
<protein>
    <submittedName>
        <fullName evidence="1">Uncharacterized protein</fullName>
    </submittedName>
</protein>